<dbReference type="RefSeq" id="WP_034342732.1">
    <property type="nucleotide sequence ID" value="NZ_CAOMJD010000031.1"/>
</dbReference>
<organism evidence="2 3">
    <name type="scientific">Helicobacter typhlonius</name>
    <dbReference type="NCBI Taxonomy" id="76936"/>
    <lineage>
        <taxon>Bacteria</taxon>
        <taxon>Pseudomonadati</taxon>
        <taxon>Campylobacterota</taxon>
        <taxon>Epsilonproteobacteria</taxon>
        <taxon>Campylobacterales</taxon>
        <taxon>Helicobacteraceae</taxon>
        <taxon>Helicobacter</taxon>
    </lineage>
</organism>
<dbReference type="AlphaFoldDB" id="A0A4U8RYE9"/>
<dbReference type="OrthoDB" id="9808624at2"/>
<sequence length="240" mass="27445">MNTIFKEPKFNESSFTCPHCGVLAQMVFVIPSVLKEKTDITKTALNNLKEYFEKYSEYYAGYIENIQEIMNIYATYGNSFAICQSCNEISIWINEKMVYPKAHLTPPPNKDLPDEIKVDYEEASNIVQDSPRGACALLRLALQKLMIHLGEDKNLDKAIKSLIDNKKIDETLQKALDSVRVIGNNAVHPNELVLKDNHEIAIALFKIVNYIAKNILSDKKEIEEIYSLLPESSKRENREK</sequence>
<keyword evidence="3" id="KW-1185">Reference proteome</keyword>
<accession>A0A4U8RYE9</accession>
<dbReference type="STRING" id="76936.BN2458_PEG0077"/>
<protein>
    <submittedName>
        <fullName evidence="2">DUF4145 domain-containing protein</fullName>
    </submittedName>
</protein>
<proteinExistence type="predicted"/>
<dbReference type="Pfam" id="PF13643">
    <property type="entry name" value="DUF4145"/>
    <property type="match status" value="1"/>
</dbReference>
<dbReference type="InterPro" id="IPR025285">
    <property type="entry name" value="DUF4145"/>
</dbReference>
<evidence type="ECO:0000313" key="2">
    <source>
        <dbReference type="EMBL" id="TLD78283.1"/>
    </source>
</evidence>
<comment type="caution">
    <text evidence="2">The sequence shown here is derived from an EMBL/GenBank/DDBJ whole genome shotgun (WGS) entry which is preliminary data.</text>
</comment>
<evidence type="ECO:0000259" key="1">
    <source>
        <dbReference type="Pfam" id="PF13643"/>
    </source>
</evidence>
<dbReference type="GeneID" id="78150451"/>
<reference evidence="2 3" key="1">
    <citation type="journal article" date="2014" name="Genome Announc.">
        <title>Draft genome sequences of eight enterohepatic helicobacter species isolated from both laboratory and wild rodents.</title>
        <authorList>
            <person name="Sheh A."/>
            <person name="Shen Z."/>
            <person name="Fox J.G."/>
        </authorList>
    </citation>
    <scope>NUCLEOTIDE SEQUENCE [LARGE SCALE GENOMIC DNA]</scope>
    <source>
        <strain evidence="2 3">MIT 98-6810</strain>
    </source>
</reference>
<evidence type="ECO:0000313" key="3">
    <source>
        <dbReference type="Proteomes" id="UP000029925"/>
    </source>
</evidence>
<gene>
    <name evidence="2" type="ORF">LS75_006665</name>
</gene>
<name>A0A4U8RYE9_9HELI</name>
<dbReference type="EMBL" id="JRPF02000007">
    <property type="protein sequence ID" value="TLD78283.1"/>
    <property type="molecule type" value="Genomic_DNA"/>
</dbReference>
<dbReference type="Proteomes" id="UP000029925">
    <property type="component" value="Unassembled WGS sequence"/>
</dbReference>
<feature type="domain" description="DUF4145" evidence="1">
    <location>
        <begin position="121"/>
        <end position="202"/>
    </location>
</feature>